<keyword evidence="2 4" id="KW-0547">Nucleotide-binding</keyword>
<dbReference type="PROSITE" id="PS00018">
    <property type="entry name" value="EF_HAND_1"/>
    <property type="match status" value="1"/>
</dbReference>
<dbReference type="SUPFAM" id="SSF52540">
    <property type="entry name" value="P-loop containing nucleoside triphosphate hydrolases"/>
    <property type="match status" value="4"/>
</dbReference>
<gene>
    <name evidence="6" type="primary">eccCb</name>
    <name evidence="6" type="ORF">H1D24_36875</name>
</gene>
<feature type="binding site" evidence="4">
    <location>
        <begin position="955"/>
        <end position="962"/>
    </location>
    <ligand>
        <name>ATP</name>
        <dbReference type="ChEBI" id="CHEBI:30616"/>
    </ligand>
</feature>
<dbReference type="InterPro" id="IPR050206">
    <property type="entry name" value="FtsK/SpoIIIE/SftA"/>
</dbReference>
<proteinExistence type="predicted"/>
<feature type="binding site" evidence="4">
    <location>
        <begin position="326"/>
        <end position="333"/>
    </location>
    <ligand>
        <name>ATP</name>
        <dbReference type="ChEBI" id="CHEBI:30616"/>
    </ligand>
</feature>
<dbReference type="SUPFAM" id="SSF52129">
    <property type="entry name" value="Caspase-like"/>
    <property type="match status" value="1"/>
</dbReference>
<dbReference type="Proteomes" id="UP000545761">
    <property type="component" value="Unassembled WGS sequence"/>
</dbReference>
<reference evidence="6 7" key="1">
    <citation type="submission" date="2020-07" db="EMBL/GenBank/DDBJ databases">
        <title>Streptomyces isolated from Indian soil.</title>
        <authorList>
            <person name="Mandal S."/>
            <person name="Maiti P.K."/>
        </authorList>
    </citation>
    <scope>NUCLEOTIDE SEQUENCE [LARGE SCALE GENOMIC DNA]</scope>
    <source>
        <strain evidence="6 7">PSKA28</strain>
    </source>
</reference>
<evidence type="ECO:0000313" key="6">
    <source>
        <dbReference type="EMBL" id="MBA2951175.1"/>
    </source>
</evidence>
<evidence type="ECO:0000256" key="1">
    <source>
        <dbReference type="ARBA" id="ARBA00022737"/>
    </source>
</evidence>
<dbReference type="GO" id="GO:0003677">
    <property type="term" value="F:DNA binding"/>
    <property type="evidence" value="ECO:0007669"/>
    <property type="project" value="InterPro"/>
</dbReference>
<comment type="caution">
    <text evidence="6">The sequence shown here is derived from an EMBL/GenBank/DDBJ whole genome shotgun (WGS) entry which is preliminary data.</text>
</comment>
<dbReference type="GO" id="GO:0006508">
    <property type="term" value="P:proteolysis"/>
    <property type="evidence" value="ECO:0007669"/>
    <property type="project" value="InterPro"/>
</dbReference>
<dbReference type="Gene3D" id="3.40.50.1460">
    <property type="match status" value="1"/>
</dbReference>
<dbReference type="SMART" id="SM00382">
    <property type="entry name" value="AAA"/>
    <property type="match status" value="4"/>
</dbReference>
<dbReference type="RefSeq" id="WP_181662097.1">
    <property type="nucleotide sequence ID" value="NZ_JACEHE010000040.1"/>
</dbReference>
<organism evidence="6 7">
    <name type="scientific">Streptomyces himalayensis subsp. himalayensis</name>
    <dbReference type="NCBI Taxonomy" id="2756131"/>
    <lineage>
        <taxon>Bacteria</taxon>
        <taxon>Bacillati</taxon>
        <taxon>Actinomycetota</taxon>
        <taxon>Actinomycetes</taxon>
        <taxon>Kitasatosporales</taxon>
        <taxon>Streptomycetaceae</taxon>
        <taxon>Streptomyces</taxon>
        <taxon>Streptomyces himalayensis</taxon>
    </lineage>
</organism>
<dbReference type="GO" id="GO:0005524">
    <property type="term" value="F:ATP binding"/>
    <property type="evidence" value="ECO:0007669"/>
    <property type="project" value="UniProtKB-UniRule"/>
</dbReference>
<dbReference type="EMBL" id="JACEHE010000040">
    <property type="protein sequence ID" value="MBA2951175.1"/>
    <property type="molecule type" value="Genomic_DNA"/>
</dbReference>
<evidence type="ECO:0000256" key="3">
    <source>
        <dbReference type="ARBA" id="ARBA00022840"/>
    </source>
</evidence>
<feature type="domain" description="FtsK" evidence="5">
    <location>
        <begin position="1225"/>
        <end position="1409"/>
    </location>
</feature>
<name>A0A7W0DTZ0_9ACTN</name>
<dbReference type="InterPro" id="IPR029030">
    <property type="entry name" value="Caspase-like_dom_sf"/>
</dbReference>
<dbReference type="InterPro" id="IPR018247">
    <property type="entry name" value="EF_Hand_1_Ca_BS"/>
</dbReference>
<evidence type="ECO:0000256" key="4">
    <source>
        <dbReference type="PROSITE-ProRule" id="PRU00289"/>
    </source>
</evidence>
<protein>
    <submittedName>
        <fullName evidence="6">Type VII secretion protein EccCb</fullName>
    </submittedName>
</protein>
<feature type="binding site" evidence="4">
    <location>
        <begin position="629"/>
        <end position="636"/>
    </location>
    <ligand>
        <name>ATP</name>
        <dbReference type="ChEBI" id="CHEBI:30616"/>
    </ligand>
</feature>
<evidence type="ECO:0000256" key="2">
    <source>
        <dbReference type="ARBA" id="ARBA00022741"/>
    </source>
</evidence>
<dbReference type="Gene3D" id="3.40.50.300">
    <property type="entry name" value="P-loop containing nucleotide triphosphate hydrolases"/>
    <property type="match status" value="4"/>
</dbReference>
<dbReference type="PANTHER" id="PTHR22683:SF1">
    <property type="entry name" value="TYPE VII SECRETION SYSTEM PROTEIN ESSC"/>
    <property type="match status" value="1"/>
</dbReference>
<evidence type="ECO:0000313" key="7">
    <source>
        <dbReference type="Proteomes" id="UP000545761"/>
    </source>
</evidence>
<feature type="domain" description="FtsK" evidence="5">
    <location>
        <begin position="606"/>
        <end position="806"/>
    </location>
</feature>
<dbReference type="InterPro" id="IPR002543">
    <property type="entry name" value="FtsK_dom"/>
</dbReference>
<dbReference type="NCBIfam" id="NF047832">
    <property type="entry name" value="caspase_w_EACC1"/>
    <property type="match status" value="1"/>
</dbReference>
<dbReference type="NCBIfam" id="TIGR03925">
    <property type="entry name" value="T7SS_EccC_b"/>
    <property type="match status" value="1"/>
</dbReference>
<evidence type="ECO:0000259" key="5">
    <source>
        <dbReference type="PROSITE" id="PS50901"/>
    </source>
</evidence>
<dbReference type="InterPro" id="IPR003593">
    <property type="entry name" value="AAA+_ATPase"/>
</dbReference>
<keyword evidence="3 4" id="KW-0067">ATP-binding</keyword>
<accession>A0A7W0DTZ0</accession>
<dbReference type="GO" id="GO:0004197">
    <property type="term" value="F:cysteine-type endopeptidase activity"/>
    <property type="evidence" value="ECO:0007669"/>
    <property type="project" value="InterPro"/>
</dbReference>
<sequence length="1445" mass="157069">MAGRRIALLVATDGYVDPGLNQLRSPARGAEELEVLLKDEAVGRFDFVRTLTNRPKEEIEREIEALLSNRAPDDLVLLYLACHGIRNDTDRLFFATIGTDLGRPHTTAVRADLVHQLLDECEARTKIVLLDCCYSGLFHRGTPMSPAPVDVEAALVGRGTFVITASTALEYAYDGDQLTLDNSRPMSRFTAAVNEGLSTGLADLDRDGVITPDELYTYVHDAVINQSGPDQTPTKSGQCEGHVPLAYAARTDPFAGSSSRAARTDELVLGTLLPPPVDTPDRGFICDSWEGASRLLVPIGRAPAGSGGEPMCLDLSSREGNAAIVGKLGSGKTTLLRVLVMSLALTHTPNEAEFYLLEGAVNRLGVLRSMPHVRKVAATHEHEAVTEVLDAVREAVAARRALFQELDIDSVEEFRELRAAGRLPRDCGSDVFLVIDGWLDFDWEIPDFAKEVHRLANSGLNYGVHLFVSARRWSDFGTNLLGLLGTRVELALDDPAESQIDATLSASVGVGWALSRRRRFRVAVPHLEEVATSAEARRALADTTERMRELWLGVQPDTAPPQPRTDIPFTELFGIGDAEQFDVTRSWPQRPPQERLRVPVGTGEDGRPVFLDLKEAAHGGMGPHGLCIGATGSGKSELLRTVILGLAATHSSETLNFVLADFKGGATFAGMSHLPHVSAVITNLADDLTLVDRMRDALTGELTRRQEVLRAAGNYPNVTQYEAARADGAPLDPLPSLLVVIDEFSELLVARPEFMDIFVQIGRVGRSLGVHLLLASQRLEEGRLRGLDTYLSYRIGLRTFSASESRTTIGVPDAYHLPPVPGTGYLKHGTGELTRFRAAYVSAPHTPQQEPSATDDYVFGDVFAESLLDVLVRRMEGQGPHAHQVWLPPLDVPAALGDLLPELAATSERGLHPPAYEGLGRLIVPAGLVDRPFQQRRDPMWLDFSGPAGHGLVVGGPQTGKSTLLRTVVCALALTHTPSEAQFYCLDFGGGSLRTLQDLPHAGGVASRLEPEHVRRAVAEVAGVLAAREEFFRANGIDSMAAYRQGRAAGKWPDQTWGDVFLVIDDWSSFRQDYEQLEGTVADIAARGLGYGVHLLLTATRYAHVRPALREYFGTRVELRLGDPADSEISRREAVNVPVGAPGRGLTPDKHHFLAAVPRLGDGPDAPAGLAEATADLVDAIRSRWTGPTAPPVRVLPALLPVDALPRESGGSKGELLLGLDESTLLPFGVDFQTDPFLVAIGESESGKSSLLRLLAQRISERYTPQEAQLVVIDYRRSLLGDLPPHYVAEYIPSGMQLQPHIDALADLMARRMPPPDVTAEQLRHRSWYTGADIFLLVDDYDLVATASGNPLHRLLDYLPFARDTGMRIVLCRTSAGAGRAMYEPFMQSLREQGAHGLTLSGDKSEGQLIGSVVPFRRQPGRATLTGRRTGVRQVQLAYQPPHAE</sequence>
<feature type="binding site" evidence="4">
    <location>
        <begin position="1242"/>
        <end position="1249"/>
    </location>
    <ligand>
        <name>ATP</name>
        <dbReference type="ChEBI" id="CHEBI:30616"/>
    </ligand>
</feature>
<feature type="domain" description="FtsK" evidence="5">
    <location>
        <begin position="308"/>
        <end position="499"/>
    </location>
</feature>
<dbReference type="InterPro" id="IPR023837">
    <property type="entry name" value="EccCb-like_Actinobacteria"/>
</dbReference>
<dbReference type="PROSITE" id="PS50901">
    <property type="entry name" value="FTSK"/>
    <property type="match status" value="4"/>
</dbReference>
<feature type="domain" description="FtsK" evidence="5">
    <location>
        <begin position="937"/>
        <end position="1128"/>
    </location>
</feature>
<dbReference type="InterPro" id="IPR011600">
    <property type="entry name" value="Pept_C14_caspase"/>
</dbReference>
<dbReference type="Pfam" id="PF01580">
    <property type="entry name" value="FtsK_SpoIIIE"/>
    <property type="match status" value="3"/>
</dbReference>
<dbReference type="PANTHER" id="PTHR22683">
    <property type="entry name" value="SPORULATION PROTEIN RELATED"/>
    <property type="match status" value="1"/>
</dbReference>
<dbReference type="Pfam" id="PF00656">
    <property type="entry name" value="Peptidase_C14"/>
    <property type="match status" value="1"/>
</dbReference>
<keyword evidence="1" id="KW-0677">Repeat</keyword>
<dbReference type="InterPro" id="IPR027417">
    <property type="entry name" value="P-loop_NTPase"/>
</dbReference>